<sequence length="753" mass="85370">MTSLTQKLSSQNETVWIQIGSLAEQMSDFERAIKSYESALRHNPYSFSALFKIATLCRGREQYQKATDFFQRALNIDGNNGEVWGALGHCFLMMDELQKAYSAYQQALYHLPNPKDPKLWYGIGILYDRYGSLDHAEEAFSAVMRMEPKFDKGNEIYFRLGIIYKQQSKFDLSLQCFRYILHAPPRPLTEVDIWFQIGHVYEQQKEYVLAKEAYERVLAENSAHAKVLQQLGWLYHQQSAPYCDQEKAISYLNLSIEADNNDAQTWYLLGRCYMAQSKFNKAYDSYQQAVYRDGRNPTFWCSIGVLYYQINQFRDALDAYSRAIRLNPHISEVWYDLGTLYESCNNQIDDARDAYNRALELDPNNPLIRARLAYLNSSQTGGNVPVPQDVNPSNYPNNGFSGPNGQFSQQGPLGPPPGVQSFPSRPENLGSVPPPLVRNHPDSSNQQQFTQGNGERPPTSGSELLAPLGHPSKLSSPTVRGNQNLPNLMRDEQGRLAEMGPMVGRGHPADHHMGHDGFRPPLSQHGYRQHMKRPDLPGGPDGRKMSCPSPGTRPPPHQRMPDGGYYHDPHHNDRRDYEDLYKQRGPPPPGYRHEQHHGLSNPFGDRHGFPDHGYPGDRRPPPPRPMHHPIHDRNQNDDRGFHLPDIRNMHDDKQRSLPPHISRPSDPLKQDPRGMGRYVDEDYDGAADTLASISESGPAFKSKSKQNSGDPSSHYMMGQRSTPLRSPKVHSTADSHHENNPSKSPAQNSAQAS</sequence>
<dbReference type="EMBL" id="QTSX02002208">
    <property type="protein sequence ID" value="KAJ9077279.1"/>
    <property type="molecule type" value="Genomic_DNA"/>
</dbReference>
<reference evidence="1" key="1">
    <citation type="submission" date="2022-04" db="EMBL/GenBank/DDBJ databases">
        <title>Genome of the entomopathogenic fungus Entomophthora muscae.</title>
        <authorList>
            <person name="Elya C."/>
            <person name="Lovett B.R."/>
            <person name="Lee E."/>
            <person name="Macias A.M."/>
            <person name="Hajek A.E."/>
            <person name="De Bivort B.L."/>
            <person name="Kasson M.T."/>
            <person name="De Fine Licht H.H."/>
            <person name="Stajich J.E."/>
        </authorList>
    </citation>
    <scope>NUCLEOTIDE SEQUENCE</scope>
    <source>
        <strain evidence="1">Berkeley</strain>
    </source>
</reference>
<proteinExistence type="predicted"/>
<gene>
    <name evidence="1" type="primary">SSN6_1</name>
    <name evidence="1" type="ORF">DSO57_1018231</name>
</gene>
<dbReference type="Proteomes" id="UP001165960">
    <property type="component" value="Unassembled WGS sequence"/>
</dbReference>
<evidence type="ECO:0000313" key="2">
    <source>
        <dbReference type="Proteomes" id="UP001165960"/>
    </source>
</evidence>
<comment type="caution">
    <text evidence="1">The sequence shown here is derived from an EMBL/GenBank/DDBJ whole genome shotgun (WGS) entry which is preliminary data.</text>
</comment>
<organism evidence="1 2">
    <name type="scientific">Entomophthora muscae</name>
    <dbReference type="NCBI Taxonomy" id="34485"/>
    <lineage>
        <taxon>Eukaryota</taxon>
        <taxon>Fungi</taxon>
        <taxon>Fungi incertae sedis</taxon>
        <taxon>Zoopagomycota</taxon>
        <taxon>Entomophthoromycotina</taxon>
        <taxon>Entomophthoromycetes</taxon>
        <taxon>Entomophthorales</taxon>
        <taxon>Entomophthoraceae</taxon>
        <taxon>Entomophthora</taxon>
    </lineage>
</organism>
<name>A0ACC2TRR3_9FUNG</name>
<protein>
    <submittedName>
        <fullName evidence="1">Glucose repression mediator protein</fullName>
    </submittedName>
</protein>
<accession>A0ACC2TRR3</accession>
<evidence type="ECO:0000313" key="1">
    <source>
        <dbReference type="EMBL" id="KAJ9077279.1"/>
    </source>
</evidence>
<keyword evidence="2" id="KW-1185">Reference proteome</keyword>